<dbReference type="WBParaSite" id="maker-uti_cns_0011849-snap-gene-0.3-mRNA-1">
    <property type="protein sequence ID" value="maker-uti_cns_0011849-snap-gene-0.3-mRNA-1"/>
    <property type="gene ID" value="maker-uti_cns_0011849-snap-gene-0.3"/>
</dbReference>
<accession>A0A1I8IES8</accession>
<evidence type="ECO:0000313" key="2">
    <source>
        <dbReference type="WBParaSite" id="maker-uti_cns_0011849-snap-gene-0.3-mRNA-1"/>
    </source>
</evidence>
<dbReference type="InterPro" id="IPR053819">
    <property type="entry name" value="TEADIR3_omega_loop"/>
</dbReference>
<protein>
    <submittedName>
        <fullName evidence="2">HECW1_helix domain-containing protein</fullName>
    </submittedName>
</protein>
<dbReference type="AlphaFoldDB" id="A0A1I8IES8"/>
<sequence length="155" mass="16915">SKCTVKGIPGIELEASATTNQRLVWDWAGLHGLAFNRGFGEKKPTPWNFSGSRTDTSRSFFRLNWHCGSAATPSTSSSSGGIQRRRQLRVRVRPLYPITVPLRDRRLPASFWTHPNRRPQTEAASLPAPQYSVASSQSHLTALTASWAAAAAAAA</sequence>
<proteinExistence type="predicted"/>
<evidence type="ECO:0000313" key="1">
    <source>
        <dbReference type="Proteomes" id="UP000095280"/>
    </source>
</evidence>
<reference evidence="2" key="1">
    <citation type="submission" date="2016-11" db="UniProtKB">
        <authorList>
            <consortium name="WormBaseParasite"/>
        </authorList>
    </citation>
    <scope>IDENTIFICATION</scope>
</reference>
<organism evidence="1 2">
    <name type="scientific">Macrostomum lignano</name>
    <dbReference type="NCBI Taxonomy" id="282301"/>
    <lineage>
        <taxon>Eukaryota</taxon>
        <taxon>Metazoa</taxon>
        <taxon>Spiralia</taxon>
        <taxon>Lophotrochozoa</taxon>
        <taxon>Platyhelminthes</taxon>
        <taxon>Rhabditophora</taxon>
        <taxon>Macrostomorpha</taxon>
        <taxon>Macrostomida</taxon>
        <taxon>Macrostomidae</taxon>
        <taxon>Macrostomum</taxon>
    </lineage>
</organism>
<keyword evidence="1" id="KW-1185">Reference proteome</keyword>
<dbReference type="Pfam" id="PF15238">
    <property type="entry name" value="TEADIR3"/>
    <property type="match status" value="1"/>
</dbReference>
<dbReference type="Proteomes" id="UP000095280">
    <property type="component" value="Unplaced"/>
</dbReference>
<name>A0A1I8IES8_9PLAT</name>